<dbReference type="SMART" id="SM00192">
    <property type="entry name" value="LDLa"/>
    <property type="match status" value="3"/>
</dbReference>
<feature type="repeat" description="LDL-receptor class B" evidence="11">
    <location>
        <begin position="119"/>
        <end position="161"/>
    </location>
</feature>
<feature type="repeat" description="LDL-receptor class B" evidence="11">
    <location>
        <begin position="831"/>
        <end position="873"/>
    </location>
</feature>
<evidence type="ECO:0000256" key="5">
    <source>
        <dbReference type="ARBA" id="ARBA00022737"/>
    </source>
</evidence>
<evidence type="ECO:0000256" key="14">
    <source>
        <dbReference type="SAM" id="SignalP"/>
    </source>
</evidence>
<keyword evidence="8" id="KW-0675">Receptor</keyword>
<dbReference type="Gene3D" id="4.10.400.10">
    <property type="entry name" value="Low-density Lipoprotein Receptor"/>
    <property type="match status" value="3"/>
</dbReference>
<dbReference type="Gene3D" id="2.120.10.30">
    <property type="entry name" value="TolB, C-terminal domain"/>
    <property type="match status" value="4"/>
</dbReference>
<dbReference type="InterPro" id="IPR011042">
    <property type="entry name" value="6-blade_b-propeller_TolB-like"/>
</dbReference>
<feature type="disulfide bond" evidence="10">
    <location>
        <begin position="1294"/>
        <end position="1309"/>
    </location>
</feature>
<dbReference type="Pfam" id="PF16472">
    <property type="entry name" value="DUF5050"/>
    <property type="match status" value="1"/>
</dbReference>
<dbReference type="SUPFAM" id="SSF63825">
    <property type="entry name" value="YWTD domain"/>
    <property type="match status" value="4"/>
</dbReference>
<dbReference type="InterPro" id="IPR000033">
    <property type="entry name" value="LDLR_classB_rpt"/>
</dbReference>
<dbReference type="Pfam" id="PF00057">
    <property type="entry name" value="Ldl_recept_a"/>
    <property type="match status" value="2"/>
</dbReference>
<dbReference type="EMBL" id="CAJFCJ010000029">
    <property type="protein sequence ID" value="CAD5125848.1"/>
    <property type="molecule type" value="Genomic_DNA"/>
</dbReference>
<keyword evidence="5" id="KW-0677">Repeat</keyword>
<evidence type="ECO:0000313" key="17">
    <source>
        <dbReference type="Proteomes" id="UP000549394"/>
    </source>
</evidence>
<evidence type="ECO:0000256" key="4">
    <source>
        <dbReference type="ARBA" id="ARBA00022729"/>
    </source>
</evidence>
<evidence type="ECO:0000256" key="12">
    <source>
        <dbReference type="SAM" id="MobiDB-lite"/>
    </source>
</evidence>
<dbReference type="PROSITE" id="PS01209">
    <property type="entry name" value="LDLRA_1"/>
    <property type="match status" value="1"/>
</dbReference>
<keyword evidence="9" id="KW-0325">Glycoprotein</keyword>
<feature type="domain" description="EGF-like" evidence="15">
    <location>
        <begin position="920"/>
        <end position="955"/>
    </location>
</feature>
<dbReference type="InterPro" id="IPR050778">
    <property type="entry name" value="Cueball_EGF_LRP_Nidogen"/>
</dbReference>
<feature type="compositionally biased region" description="Low complexity" evidence="12">
    <location>
        <begin position="1500"/>
        <end position="1509"/>
    </location>
</feature>
<dbReference type="SUPFAM" id="SSF57424">
    <property type="entry name" value="LDL receptor-like module"/>
    <property type="match status" value="3"/>
</dbReference>
<dbReference type="Pfam" id="PF00058">
    <property type="entry name" value="Ldl_recept_b"/>
    <property type="match status" value="4"/>
</dbReference>
<dbReference type="GO" id="GO:0006897">
    <property type="term" value="P:endocytosis"/>
    <property type="evidence" value="ECO:0007669"/>
    <property type="project" value="UniProtKB-KW"/>
</dbReference>
<proteinExistence type="predicted"/>
<comment type="caution">
    <text evidence="10">Lacks conserved residue(s) required for the propagation of feature annotation.</text>
</comment>
<dbReference type="InterPro" id="IPR000742">
    <property type="entry name" value="EGF"/>
</dbReference>
<dbReference type="InterPro" id="IPR023415">
    <property type="entry name" value="LDLR_class-A_CS"/>
</dbReference>
<protein>
    <submittedName>
        <fullName evidence="16">DgyrCDS14047</fullName>
    </submittedName>
</protein>
<feature type="domain" description="EGF-like" evidence="15">
    <location>
        <begin position="612"/>
        <end position="647"/>
    </location>
</feature>
<keyword evidence="13" id="KW-0812">Transmembrane</keyword>
<evidence type="ECO:0000256" key="7">
    <source>
        <dbReference type="ARBA" id="ARBA00023157"/>
    </source>
</evidence>
<organism evidence="16 17">
    <name type="scientific">Dimorphilus gyrociliatus</name>
    <dbReference type="NCBI Taxonomy" id="2664684"/>
    <lineage>
        <taxon>Eukaryota</taxon>
        <taxon>Metazoa</taxon>
        <taxon>Spiralia</taxon>
        <taxon>Lophotrochozoa</taxon>
        <taxon>Annelida</taxon>
        <taxon>Polychaeta</taxon>
        <taxon>Polychaeta incertae sedis</taxon>
        <taxon>Dinophilidae</taxon>
        <taxon>Dimorphilus</taxon>
    </lineage>
</organism>
<keyword evidence="7 10" id="KW-1015">Disulfide bond</keyword>
<feature type="compositionally biased region" description="Polar residues" evidence="12">
    <location>
        <begin position="1555"/>
        <end position="1571"/>
    </location>
</feature>
<dbReference type="InterPro" id="IPR032485">
    <property type="entry name" value="LRP1-like_beta_prop"/>
</dbReference>
<dbReference type="SUPFAM" id="SSF57184">
    <property type="entry name" value="Growth factor receptor domain"/>
    <property type="match status" value="1"/>
</dbReference>
<evidence type="ECO:0000256" key="13">
    <source>
        <dbReference type="SAM" id="Phobius"/>
    </source>
</evidence>
<feature type="signal peptide" evidence="14">
    <location>
        <begin position="1"/>
        <end position="22"/>
    </location>
</feature>
<evidence type="ECO:0000256" key="2">
    <source>
        <dbReference type="ARBA" id="ARBA00022536"/>
    </source>
</evidence>
<keyword evidence="2" id="KW-0245">EGF-like domain</keyword>
<evidence type="ECO:0000256" key="3">
    <source>
        <dbReference type="ARBA" id="ARBA00022583"/>
    </source>
</evidence>
<feature type="repeat" description="LDL-receptor class B" evidence="11">
    <location>
        <begin position="162"/>
        <end position="205"/>
    </location>
</feature>
<sequence length="1587" mass="178973">MTQSFFLFITLGFISVITPVRGRPLLFSTRHSIELLDNVQDSQPQSHNIEQPRSPTIYRLSFHFYEHDVYWASLSKNDKSTIYKRYVSTNSSSSERKKTVVLDEDLGTIEGLAVDWMANNIYWTDSEKNRIEVAKTDGTLRKVLIHRRIFDPKDIVLDLDDGYMYWINWYGRPNIEKTAMDGSTRKVLVEDDNFMPRSLAIWSRKLYWTEMNSNSIKSIGVDGNGKKSILQTAETPYALDVIGSQVLWSQVSTSKNEVYKCTLMANGTDVRCYQSHLIYETKRQITSLRIFSHLPQMPTDKSACNSKRGNCSHLCLIAPSPKSFSCTCPTGLARRSASTCASETNEMLLVAQRSRLLKISLDTTEFIDICLPLVNNKNRYFNKLAYDALSNRLFAVDGKLIKSIHLRTLEERIVVDDPKSETEELDIDWIGGNLYWIDSFYKRIQASTLNGTHKVVVVSDGLEDPHSLAIHSPAAFLYWVDGLKIERSYLDGSNRSVLFEGGDIQPRSLKVDCQGDKLYWFSSASKSIITAALDGTNRKVLIKLEHQISSLEVYNGYAYWIDILRSLKRISLKNDSNITEILADKPDMRDLIAFRVGDARCTVRSGVSGGDVCKRRRCSYICLRRSTEGVCKCPSGFYLSGNAKTCIKSDAFLLYAAQKRLHYFSLNDSTQNFITMASTAKNAIALSFDPIKKKVYWIDSINRIIVSAYLNGSGEEIVIKTGLENPIDLTIDWLAQNLYWIDSRTKRVELSAIDGSARRVLFWNDINNLTSLLVDPYSNFVYFAHNSYSKTKPIRLVSALERSGADGTNRRALIQNKEGTIHSLTIDYENSVLYWADSDSGLIQYSDLDGKNVRNLPFSDIDYPVGLAIYSDSIYWIEKRRKTIVTANKKMLKAARVIKQTSANDLLILQPPRKPIDGDSCKQRHCSDICVRVGNNSSRCLCSTHYKLREDGNCERPKEFLVVGEKTKIYRYVPDDASPTVPFPFDEVRNVRSVTYDSSTNSVFWIDGRRNVILKATDSQNDFVPIVLWKSEDPSRFKPSHLVVNPYSSHLYVIDGRNNSIYIIRTDTGERVGTILLSTTDKKQRPRQMAIDTINGYIFWTSLLPGPSIWRASLDGKNALRIVSGETLEKPIAIAVDPRTRKVFWSDVSLGQIESTDYDGGQRKVIVSQHLSEPRSLAILGEWLYWSERKKGLVERIRLSNNSDRTKILAFEFIAGLSSVSAIDYNHPCKKPSRKCSHICLPERGFSDSSLTSKCSCPLDLTLSGDRATCTEAFVCAENYIRCKDTCIVDSWRCDGFVDCEDGSDEKNCPECPIGQWSCRSKPLECIGLNQLCDGQADCLNSRDESDANCRKRESCPPGNFMCDHRKACIPKSLHCDGIKHCSDYSDERKCNISKSINRPSSPHRAQIIIIIIVAVALKTFIVIVIVVACRRQVPDRNKKKKTTYPTKSVSNVTSTRNEMGLALPDGHSKDSPHSTLLPDVLPQPAPDILYDRGHVTGCSSTSSSSTPLVDPPPSPVTTTYSSRKPHRSKKLRKKHYITPPNYTSGFYPNPPTPRSSVQALSVSPSTERSFYNNPYPPPPSPIGFSD</sequence>
<feature type="compositionally biased region" description="Basic residues" evidence="12">
    <location>
        <begin position="1524"/>
        <end position="1537"/>
    </location>
</feature>
<dbReference type="PRINTS" id="PR00261">
    <property type="entry name" value="LDLRECEPTOR"/>
</dbReference>
<dbReference type="PANTHER" id="PTHR46513">
    <property type="entry name" value="VITELLOGENIN RECEPTOR-LIKE PROTEIN-RELATED-RELATED"/>
    <property type="match status" value="1"/>
</dbReference>
<dbReference type="SMART" id="SM00135">
    <property type="entry name" value="LY"/>
    <property type="match status" value="15"/>
</dbReference>
<evidence type="ECO:0000256" key="11">
    <source>
        <dbReference type="PROSITE-ProRule" id="PRU00461"/>
    </source>
</evidence>
<keyword evidence="17" id="KW-1185">Reference proteome</keyword>
<dbReference type="InterPro" id="IPR036055">
    <property type="entry name" value="LDL_receptor-like_sf"/>
</dbReference>
<feature type="domain" description="EGF-like" evidence="15">
    <location>
        <begin position="1228"/>
        <end position="1271"/>
    </location>
</feature>
<evidence type="ECO:0000256" key="8">
    <source>
        <dbReference type="ARBA" id="ARBA00023170"/>
    </source>
</evidence>
<accession>A0A7I8WCE2</accession>
<feature type="region of interest" description="Disordered" evidence="12">
    <location>
        <begin position="1460"/>
        <end position="1587"/>
    </location>
</feature>
<keyword evidence="3" id="KW-0254">Endocytosis</keyword>
<feature type="disulfide bond" evidence="10">
    <location>
        <begin position="1376"/>
        <end position="1391"/>
    </location>
</feature>
<keyword evidence="6 13" id="KW-0472">Membrane</keyword>
<dbReference type="SMART" id="SM00181">
    <property type="entry name" value="EGF"/>
    <property type="match status" value="4"/>
</dbReference>
<dbReference type="CDD" id="cd00112">
    <property type="entry name" value="LDLa"/>
    <property type="match status" value="3"/>
</dbReference>
<feature type="compositionally biased region" description="Pro residues" evidence="12">
    <location>
        <begin position="1575"/>
        <end position="1587"/>
    </location>
</feature>
<keyword evidence="13" id="KW-1133">Transmembrane helix</keyword>
<evidence type="ECO:0000256" key="6">
    <source>
        <dbReference type="ARBA" id="ARBA00023136"/>
    </source>
</evidence>
<feature type="chain" id="PRO_5029836002" evidence="14">
    <location>
        <begin position="23"/>
        <end position="1587"/>
    </location>
</feature>
<feature type="repeat" description="LDL-receptor class B" evidence="11">
    <location>
        <begin position="475"/>
        <end position="515"/>
    </location>
</feature>
<evidence type="ECO:0000256" key="1">
    <source>
        <dbReference type="ARBA" id="ARBA00004167"/>
    </source>
</evidence>
<feature type="repeat" description="LDL-receptor class B" evidence="11">
    <location>
        <begin position="736"/>
        <end position="778"/>
    </location>
</feature>
<comment type="caution">
    <text evidence="16">The sequence shown here is derived from an EMBL/GenBank/DDBJ whole genome shotgun (WGS) entry which is preliminary data.</text>
</comment>
<keyword evidence="4 14" id="KW-0732">Signal</keyword>
<name>A0A7I8WCE2_9ANNE</name>
<dbReference type="OrthoDB" id="72419at2759"/>
<dbReference type="InterPro" id="IPR002172">
    <property type="entry name" value="LDrepeatLR_classA_rpt"/>
</dbReference>
<feature type="transmembrane region" description="Helical" evidence="13">
    <location>
        <begin position="1408"/>
        <end position="1430"/>
    </location>
</feature>
<feature type="repeat" description="LDL-receptor class B" evidence="11">
    <location>
        <begin position="693"/>
        <end position="735"/>
    </location>
</feature>
<evidence type="ECO:0000256" key="9">
    <source>
        <dbReference type="ARBA" id="ARBA00023180"/>
    </source>
</evidence>
<reference evidence="16 17" key="1">
    <citation type="submission" date="2020-08" db="EMBL/GenBank/DDBJ databases">
        <authorList>
            <person name="Hejnol A."/>
        </authorList>
    </citation>
    <scope>NUCLEOTIDE SEQUENCE [LARGE SCALE GENOMIC DNA]</scope>
</reference>
<evidence type="ECO:0000259" key="15">
    <source>
        <dbReference type="SMART" id="SM00181"/>
    </source>
</evidence>
<feature type="domain" description="EGF-like" evidence="15">
    <location>
        <begin position="303"/>
        <end position="341"/>
    </location>
</feature>
<feature type="repeat" description="LDL-receptor class B" evidence="11">
    <location>
        <begin position="1096"/>
        <end position="1140"/>
    </location>
</feature>
<dbReference type="PROSITE" id="PS50068">
    <property type="entry name" value="LDLRA_2"/>
    <property type="match status" value="3"/>
</dbReference>
<dbReference type="Proteomes" id="UP000549394">
    <property type="component" value="Unassembled WGS sequence"/>
</dbReference>
<evidence type="ECO:0000256" key="10">
    <source>
        <dbReference type="PROSITE-ProRule" id="PRU00124"/>
    </source>
</evidence>
<evidence type="ECO:0000313" key="16">
    <source>
        <dbReference type="EMBL" id="CAD5125848.1"/>
    </source>
</evidence>
<dbReference type="GO" id="GO:0016020">
    <property type="term" value="C:membrane"/>
    <property type="evidence" value="ECO:0007669"/>
    <property type="project" value="UniProtKB-SubCell"/>
</dbReference>
<gene>
    <name evidence="16" type="ORF">DGYR_LOCUS13158</name>
</gene>
<dbReference type="FunFam" id="2.120.10.30:FF:000241">
    <property type="entry name" value="Low-density lipoprotein receptor-related protein 6"/>
    <property type="match status" value="2"/>
</dbReference>
<dbReference type="PROSITE" id="PS51120">
    <property type="entry name" value="LDLRB"/>
    <property type="match status" value="9"/>
</dbReference>
<feature type="repeat" description="LDL-receptor class B" evidence="11">
    <location>
        <begin position="432"/>
        <end position="474"/>
    </location>
</feature>
<dbReference type="InterPro" id="IPR009030">
    <property type="entry name" value="Growth_fac_rcpt_cys_sf"/>
</dbReference>
<comment type="subcellular location">
    <subcellularLocation>
        <location evidence="1">Membrane</location>
        <topology evidence="1">Single-pass membrane protein</topology>
    </subcellularLocation>
</comment>
<feature type="repeat" description="LDL-receptor class B" evidence="11">
    <location>
        <begin position="1141"/>
        <end position="1183"/>
    </location>
</feature>